<keyword evidence="1" id="KW-0732">Signal</keyword>
<keyword evidence="3" id="KW-1185">Reference proteome</keyword>
<gene>
    <name evidence="2" type="ORF">THAOC_26947</name>
</gene>
<dbReference type="EMBL" id="AGNL01037490">
    <property type="protein sequence ID" value="EJK53586.1"/>
    <property type="molecule type" value="Genomic_DNA"/>
</dbReference>
<comment type="caution">
    <text evidence="2">The sequence shown here is derived from an EMBL/GenBank/DDBJ whole genome shotgun (WGS) entry which is preliminary data.</text>
</comment>
<name>K0RXK9_THAOC</name>
<proteinExistence type="predicted"/>
<feature type="chain" id="PRO_5003836585" description="Laminin IV type A domain-containing protein" evidence="1">
    <location>
        <begin position="20"/>
        <end position="591"/>
    </location>
</feature>
<evidence type="ECO:0008006" key="4">
    <source>
        <dbReference type="Google" id="ProtNLM"/>
    </source>
</evidence>
<evidence type="ECO:0000313" key="3">
    <source>
        <dbReference type="Proteomes" id="UP000266841"/>
    </source>
</evidence>
<reference evidence="2 3" key="1">
    <citation type="journal article" date="2012" name="Genome Biol.">
        <title>Genome and low-iron response of an oceanic diatom adapted to chronic iron limitation.</title>
        <authorList>
            <person name="Lommer M."/>
            <person name="Specht M."/>
            <person name="Roy A.S."/>
            <person name="Kraemer L."/>
            <person name="Andreson R."/>
            <person name="Gutowska M.A."/>
            <person name="Wolf J."/>
            <person name="Bergner S.V."/>
            <person name="Schilhabel M.B."/>
            <person name="Klostermeier U.C."/>
            <person name="Beiko R.G."/>
            <person name="Rosenstiel P."/>
            <person name="Hippler M."/>
            <person name="Laroche J."/>
        </authorList>
    </citation>
    <scope>NUCLEOTIDE SEQUENCE [LARGE SCALE GENOMIC DNA]</scope>
    <source>
        <strain evidence="2 3">CCMP1005</strain>
    </source>
</reference>
<dbReference type="Proteomes" id="UP000266841">
    <property type="component" value="Unassembled WGS sequence"/>
</dbReference>
<organism evidence="2 3">
    <name type="scientific">Thalassiosira oceanica</name>
    <name type="common">Marine diatom</name>
    <dbReference type="NCBI Taxonomy" id="159749"/>
    <lineage>
        <taxon>Eukaryota</taxon>
        <taxon>Sar</taxon>
        <taxon>Stramenopiles</taxon>
        <taxon>Ochrophyta</taxon>
        <taxon>Bacillariophyta</taxon>
        <taxon>Coscinodiscophyceae</taxon>
        <taxon>Thalassiosirophycidae</taxon>
        <taxon>Thalassiosirales</taxon>
        <taxon>Thalassiosiraceae</taxon>
        <taxon>Thalassiosira</taxon>
    </lineage>
</organism>
<evidence type="ECO:0000313" key="2">
    <source>
        <dbReference type="EMBL" id="EJK53586.1"/>
    </source>
</evidence>
<evidence type="ECO:0000256" key="1">
    <source>
        <dbReference type="SAM" id="SignalP"/>
    </source>
</evidence>
<dbReference type="eggNOG" id="ENOG502T7NY">
    <property type="taxonomic scope" value="Eukaryota"/>
</dbReference>
<sequence length="591" mass="64601">MVSVIRALSLLVSVAAVFGYANQTADDAWIIGASGRDIWWRSERGRWSASHNNWHSDGYNDYESETWAENPKYIWLRLVKEGSLITSYVKDVDEYGFRQFGPSQDIAFEDDEFHVGVAVTSHDRTLITTFDTEGIEIVDEALNVPAVTDIGPVRYAAQVQETAQDVWELEGSGTIIGGTADNFAFQSSVETGDVSVTMYLDNLERRDNLSSGGLMIRASAEPGSPHVSLLVVSSGGVTMMYRPTAGAETVSRCIGVHKSELDLKIAKEGNTFSLFYRQAESGADWYHVDSVDVDLGEDFLVGRAVASNDLVYWPYRSKLVTGPIEVDYPPTMAPTPPPVVSTSSSVMATQPPATTTIAATTTEEAVDTTIAATTSYMTDFSRSDNGVTLSGDVFTFGSSSSSADQFGMIMSNKAFVGDDVDFKIEYTQSEFLEQGGYQSSIVVFFATDETPMSALNKADNDYAQFEDSTTGWANARVFNDLPNTWFAADVDSDSSTRSSASTSTKFLKLELRLRRNLNQILAFYKDPLAIGWTQIGPALNLAADLHDVPIKFGVRIKKEWKALHEFDVKVTKIAGEEADRSAATDTTTAST</sequence>
<feature type="signal peptide" evidence="1">
    <location>
        <begin position="1"/>
        <end position="19"/>
    </location>
</feature>
<protein>
    <recommendedName>
        <fullName evidence="4">Laminin IV type A domain-containing protein</fullName>
    </recommendedName>
</protein>
<accession>K0RXK9</accession>
<dbReference type="AlphaFoldDB" id="K0RXK9"/>